<feature type="domain" description="Glycine transporter" evidence="8">
    <location>
        <begin position="9"/>
        <end position="81"/>
    </location>
</feature>
<comment type="caution">
    <text evidence="9">The sequence shown here is derived from an EMBL/GenBank/DDBJ whole genome shotgun (WGS) entry which is preliminary data.</text>
</comment>
<evidence type="ECO:0000256" key="1">
    <source>
        <dbReference type="ARBA" id="ARBA00004651"/>
    </source>
</evidence>
<dbReference type="PANTHER" id="PTHR30506:SF3">
    <property type="entry name" value="UPF0126 INNER MEMBRANE PROTEIN YADS-RELATED"/>
    <property type="match status" value="1"/>
</dbReference>
<evidence type="ECO:0000256" key="6">
    <source>
        <dbReference type="ARBA" id="ARBA00023136"/>
    </source>
</evidence>
<sequence>MNGHALFTVLDLAGTFAFALSGAAAARERGLDWFGVLVVAFTVACGGGVLRDLCIGAIPPAGLADWRYLATAVVAAVLTMASHGLVERLAHPVVLFDTLGLGLFAVTGAQKALLSGSNGEVAVLMGMVTAVGGGVARDVLLNRVPVILQREIYASAALVGAAIATGGDLLGLESPALTWGAVAACFALRMLSLRYRWNLPRFKRKPRLEDATSRFQREGRADAGDSLSE</sequence>
<comment type="similarity">
    <text evidence="2">Belongs to the UPF0126 family.</text>
</comment>
<reference evidence="9" key="1">
    <citation type="submission" date="2021-11" db="EMBL/GenBank/DDBJ databases">
        <title>BS-T2-15 a new species belonging to the Comamonadaceae family isolated from the soil of a French oak forest.</title>
        <authorList>
            <person name="Mieszkin S."/>
            <person name="Alain K."/>
        </authorList>
    </citation>
    <scope>NUCLEOTIDE SEQUENCE</scope>
    <source>
        <strain evidence="9">BS-T2-15</strain>
    </source>
</reference>
<evidence type="ECO:0000256" key="7">
    <source>
        <dbReference type="SAM" id="Phobius"/>
    </source>
</evidence>
<evidence type="ECO:0000313" key="9">
    <source>
        <dbReference type="EMBL" id="MCK9685149.1"/>
    </source>
</evidence>
<dbReference type="PANTHER" id="PTHR30506">
    <property type="entry name" value="INNER MEMBRANE PROTEIN"/>
    <property type="match status" value="1"/>
</dbReference>
<dbReference type="GO" id="GO:0005886">
    <property type="term" value="C:plasma membrane"/>
    <property type="evidence" value="ECO:0007669"/>
    <property type="project" value="UniProtKB-SubCell"/>
</dbReference>
<feature type="transmembrane region" description="Helical" evidence="7">
    <location>
        <begin position="152"/>
        <end position="170"/>
    </location>
</feature>
<dbReference type="AlphaFoldDB" id="A0A9X1YEP5"/>
<evidence type="ECO:0000256" key="2">
    <source>
        <dbReference type="ARBA" id="ARBA00008193"/>
    </source>
</evidence>
<keyword evidence="5 7" id="KW-1133">Transmembrane helix</keyword>
<dbReference type="EMBL" id="JAJLJH010000001">
    <property type="protein sequence ID" value="MCK9685149.1"/>
    <property type="molecule type" value="Genomic_DNA"/>
</dbReference>
<protein>
    <submittedName>
        <fullName evidence="9">Trimeric intracellular cation channel family protein</fullName>
    </submittedName>
</protein>
<name>A0A9X1YEP5_9BURK</name>
<comment type="subcellular location">
    <subcellularLocation>
        <location evidence="1">Cell membrane</location>
        <topology evidence="1">Multi-pass membrane protein</topology>
    </subcellularLocation>
</comment>
<keyword evidence="4 7" id="KW-0812">Transmembrane</keyword>
<organism evidence="9 10">
    <name type="scientific">Scleromatobacter humisilvae</name>
    <dbReference type="NCBI Taxonomy" id="2897159"/>
    <lineage>
        <taxon>Bacteria</taxon>
        <taxon>Pseudomonadati</taxon>
        <taxon>Pseudomonadota</taxon>
        <taxon>Betaproteobacteria</taxon>
        <taxon>Burkholderiales</taxon>
        <taxon>Sphaerotilaceae</taxon>
        <taxon>Scleromatobacter</taxon>
    </lineage>
</organism>
<proteinExistence type="inferred from homology"/>
<evidence type="ECO:0000256" key="3">
    <source>
        <dbReference type="ARBA" id="ARBA00022475"/>
    </source>
</evidence>
<evidence type="ECO:0000313" key="10">
    <source>
        <dbReference type="Proteomes" id="UP001139353"/>
    </source>
</evidence>
<keyword evidence="6 7" id="KW-0472">Membrane</keyword>
<feature type="transmembrane region" description="Helical" evidence="7">
    <location>
        <begin position="66"/>
        <end position="86"/>
    </location>
</feature>
<gene>
    <name evidence="9" type="ORF">LPC04_05425</name>
</gene>
<evidence type="ECO:0000256" key="5">
    <source>
        <dbReference type="ARBA" id="ARBA00022989"/>
    </source>
</evidence>
<feature type="transmembrane region" description="Helical" evidence="7">
    <location>
        <begin position="121"/>
        <end position="140"/>
    </location>
</feature>
<evidence type="ECO:0000256" key="4">
    <source>
        <dbReference type="ARBA" id="ARBA00022692"/>
    </source>
</evidence>
<feature type="transmembrane region" description="Helical" evidence="7">
    <location>
        <begin position="176"/>
        <end position="197"/>
    </location>
</feature>
<feature type="domain" description="Glycine transporter" evidence="8">
    <location>
        <begin position="95"/>
        <end position="164"/>
    </location>
</feature>
<dbReference type="Pfam" id="PF03458">
    <property type="entry name" value="Gly_transporter"/>
    <property type="match status" value="2"/>
</dbReference>
<dbReference type="InterPro" id="IPR005115">
    <property type="entry name" value="Gly_transporter"/>
</dbReference>
<accession>A0A9X1YEP5</accession>
<keyword evidence="3" id="KW-1003">Cell membrane</keyword>
<evidence type="ECO:0000259" key="8">
    <source>
        <dbReference type="Pfam" id="PF03458"/>
    </source>
</evidence>
<keyword evidence="10" id="KW-1185">Reference proteome</keyword>
<dbReference type="Proteomes" id="UP001139353">
    <property type="component" value="Unassembled WGS sequence"/>
</dbReference>
<feature type="transmembrane region" description="Helical" evidence="7">
    <location>
        <begin position="35"/>
        <end position="54"/>
    </location>
</feature>